<gene>
    <name evidence="10" type="ORF">F3Y22_tig00112616pilonHSYRG00010</name>
</gene>
<evidence type="ECO:0000259" key="9">
    <source>
        <dbReference type="PROSITE" id="PS50110"/>
    </source>
</evidence>
<dbReference type="PROSITE" id="PS50109">
    <property type="entry name" value="HIS_KIN"/>
    <property type="match status" value="1"/>
</dbReference>
<dbReference type="SUPFAM" id="SSF47384">
    <property type="entry name" value="Homodimeric domain of signal transducing histidine kinase"/>
    <property type="match status" value="1"/>
</dbReference>
<dbReference type="PROSITE" id="PS50110">
    <property type="entry name" value="RESPONSE_REGULATORY"/>
    <property type="match status" value="1"/>
</dbReference>
<evidence type="ECO:0000256" key="3">
    <source>
        <dbReference type="ARBA" id="ARBA00022553"/>
    </source>
</evidence>
<dbReference type="SUPFAM" id="SSF55874">
    <property type="entry name" value="ATPase domain of HSP90 chaperone/DNA topoisomerase II/histidine kinase"/>
    <property type="match status" value="1"/>
</dbReference>
<dbReference type="PANTHER" id="PTHR43719:SF75">
    <property type="entry name" value="HISTIDINE KINASE CKI1"/>
    <property type="match status" value="1"/>
</dbReference>
<evidence type="ECO:0000256" key="6">
    <source>
        <dbReference type="SAM" id="MobiDB-lite"/>
    </source>
</evidence>
<dbReference type="InterPro" id="IPR011006">
    <property type="entry name" value="CheY-like_superfamily"/>
</dbReference>
<proteinExistence type="inferred from homology"/>
<dbReference type="EC" id="2.7.13.3" evidence="2"/>
<dbReference type="InterPro" id="IPR010255">
    <property type="entry name" value="Haem_peroxidase_sf"/>
</dbReference>
<reference evidence="10" key="1">
    <citation type="submission" date="2019-09" db="EMBL/GenBank/DDBJ databases">
        <title>Draft genome information of white flower Hibiscus syriacus.</title>
        <authorList>
            <person name="Kim Y.-M."/>
        </authorList>
    </citation>
    <scope>NUCLEOTIDE SEQUENCE [LARGE SCALE GENOMIC DNA]</scope>
    <source>
        <strain evidence="10">YM2019G1</strain>
    </source>
</reference>
<evidence type="ECO:0000259" key="8">
    <source>
        <dbReference type="PROSITE" id="PS50109"/>
    </source>
</evidence>
<feature type="transmembrane region" description="Helical" evidence="7">
    <location>
        <begin position="511"/>
        <end position="532"/>
    </location>
</feature>
<feature type="compositionally biased region" description="Basic and acidic residues" evidence="6">
    <location>
        <begin position="931"/>
        <end position="940"/>
    </location>
</feature>
<dbReference type="CDD" id="cd17546">
    <property type="entry name" value="REC_hyHK_CKI1_RcsC-like"/>
    <property type="match status" value="1"/>
</dbReference>
<dbReference type="Pfam" id="PF00512">
    <property type="entry name" value="HisKA"/>
    <property type="match status" value="1"/>
</dbReference>
<dbReference type="Gene3D" id="1.10.287.130">
    <property type="match status" value="1"/>
</dbReference>
<comment type="caution">
    <text evidence="10">The sequence shown here is derived from an EMBL/GenBank/DDBJ whole genome shotgun (WGS) entry which is preliminary data.</text>
</comment>
<dbReference type="Proteomes" id="UP000436088">
    <property type="component" value="Unassembled WGS sequence"/>
</dbReference>
<keyword evidence="3 4" id="KW-0597">Phosphoprotein</keyword>
<dbReference type="InterPro" id="IPR002016">
    <property type="entry name" value="Haem_peroxidase"/>
</dbReference>
<feature type="domain" description="Histidine kinase" evidence="8">
    <location>
        <begin position="568"/>
        <end position="834"/>
    </location>
</feature>
<dbReference type="GO" id="GO:0020037">
    <property type="term" value="F:heme binding"/>
    <property type="evidence" value="ECO:0007669"/>
    <property type="project" value="InterPro"/>
</dbReference>
<evidence type="ECO:0000256" key="7">
    <source>
        <dbReference type="SAM" id="Phobius"/>
    </source>
</evidence>
<comment type="similarity">
    <text evidence="5">Belongs to the peroxidase family.</text>
</comment>
<comment type="catalytic activity">
    <reaction evidence="1">
        <text>ATP + protein L-histidine = ADP + protein N-phospho-L-histidine.</text>
        <dbReference type="EC" id="2.7.13.3"/>
    </reaction>
</comment>
<keyword evidence="7" id="KW-0812">Transmembrane</keyword>
<dbReference type="Gene3D" id="3.40.50.2300">
    <property type="match status" value="1"/>
</dbReference>
<dbReference type="PRINTS" id="PR00459">
    <property type="entry name" value="ASPEROXIDASE"/>
</dbReference>
<dbReference type="GO" id="GO:0006979">
    <property type="term" value="P:response to oxidative stress"/>
    <property type="evidence" value="ECO:0007669"/>
    <property type="project" value="InterPro"/>
</dbReference>
<dbReference type="Pfam" id="PF00072">
    <property type="entry name" value="Response_reg"/>
    <property type="match status" value="1"/>
</dbReference>
<dbReference type="GO" id="GO:0004601">
    <property type="term" value="F:peroxidase activity"/>
    <property type="evidence" value="ECO:0007669"/>
    <property type="project" value="InterPro"/>
</dbReference>
<evidence type="ECO:0000256" key="5">
    <source>
        <dbReference type="RuleBase" id="RU004241"/>
    </source>
</evidence>
<dbReference type="InterPro" id="IPR050956">
    <property type="entry name" value="2C_system_His_kinase"/>
</dbReference>
<dbReference type="InterPro" id="IPR002207">
    <property type="entry name" value="Peroxidase_I"/>
</dbReference>
<organism evidence="10 11">
    <name type="scientific">Hibiscus syriacus</name>
    <name type="common">Rose of Sharon</name>
    <dbReference type="NCBI Taxonomy" id="106335"/>
    <lineage>
        <taxon>Eukaryota</taxon>
        <taxon>Viridiplantae</taxon>
        <taxon>Streptophyta</taxon>
        <taxon>Embryophyta</taxon>
        <taxon>Tracheophyta</taxon>
        <taxon>Spermatophyta</taxon>
        <taxon>Magnoliopsida</taxon>
        <taxon>eudicotyledons</taxon>
        <taxon>Gunneridae</taxon>
        <taxon>Pentapetalae</taxon>
        <taxon>rosids</taxon>
        <taxon>malvids</taxon>
        <taxon>Malvales</taxon>
        <taxon>Malvaceae</taxon>
        <taxon>Malvoideae</taxon>
        <taxon>Hibiscus</taxon>
    </lineage>
</organism>
<dbReference type="CDD" id="cd00082">
    <property type="entry name" value="HisKA"/>
    <property type="match status" value="1"/>
</dbReference>
<feature type="region of interest" description="Disordered" evidence="6">
    <location>
        <begin position="930"/>
        <end position="950"/>
    </location>
</feature>
<dbReference type="InterPro" id="IPR036097">
    <property type="entry name" value="HisK_dim/P_sf"/>
</dbReference>
<dbReference type="SUPFAM" id="SSF52172">
    <property type="entry name" value="CheY-like"/>
    <property type="match status" value="1"/>
</dbReference>
<dbReference type="SMART" id="SM00387">
    <property type="entry name" value="HATPase_c"/>
    <property type="match status" value="1"/>
</dbReference>
<dbReference type="InterPro" id="IPR003594">
    <property type="entry name" value="HATPase_dom"/>
</dbReference>
<dbReference type="AlphaFoldDB" id="A0A6A2WVM0"/>
<feature type="domain" description="Response regulatory" evidence="9">
    <location>
        <begin position="1084"/>
        <end position="1211"/>
    </location>
</feature>
<dbReference type="GO" id="GO:0000155">
    <property type="term" value="F:phosphorelay sensor kinase activity"/>
    <property type="evidence" value="ECO:0007669"/>
    <property type="project" value="InterPro"/>
</dbReference>
<feature type="compositionally biased region" description="Polar residues" evidence="6">
    <location>
        <begin position="1095"/>
        <end position="1104"/>
    </location>
</feature>
<keyword evidence="7" id="KW-0472">Membrane</keyword>
<dbReference type="SMART" id="SM00388">
    <property type="entry name" value="HisKA"/>
    <property type="match status" value="1"/>
</dbReference>
<evidence type="ECO:0000256" key="2">
    <source>
        <dbReference type="ARBA" id="ARBA00012438"/>
    </source>
</evidence>
<dbReference type="EMBL" id="VEPZ02001619">
    <property type="protein sequence ID" value="KAE8665398.1"/>
    <property type="molecule type" value="Genomic_DNA"/>
</dbReference>
<evidence type="ECO:0000256" key="1">
    <source>
        <dbReference type="ARBA" id="ARBA00000085"/>
    </source>
</evidence>
<dbReference type="InterPro" id="IPR003661">
    <property type="entry name" value="HisK_dim/P_dom"/>
</dbReference>
<accession>A0A6A2WVM0</accession>
<keyword evidence="7" id="KW-1133">Transmembrane helix</keyword>
<dbReference type="Pfam" id="PF02518">
    <property type="entry name" value="HATPase_c"/>
    <property type="match status" value="1"/>
</dbReference>
<dbReference type="Gene3D" id="1.10.520.10">
    <property type="match status" value="1"/>
</dbReference>
<dbReference type="SUPFAM" id="SSF48113">
    <property type="entry name" value="Heme-dependent peroxidases"/>
    <property type="match status" value="1"/>
</dbReference>
<feature type="modified residue" description="4-aspartylphosphate" evidence="4">
    <location>
        <position position="1145"/>
    </location>
</feature>
<protein>
    <recommendedName>
        <fullName evidence="2">histidine kinase</fullName>
        <ecNumber evidence="2">2.7.13.3</ecNumber>
    </recommendedName>
</protein>
<dbReference type="InterPro" id="IPR001789">
    <property type="entry name" value="Sig_transdc_resp-reg_receiver"/>
</dbReference>
<feature type="transmembrane region" description="Helical" evidence="7">
    <location>
        <begin position="186"/>
        <end position="207"/>
    </location>
</feature>
<dbReference type="InterPro" id="IPR005467">
    <property type="entry name" value="His_kinase_dom"/>
</dbReference>
<name>A0A6A2WVM0_HIBSY</name>
<dbReference type="Gene3D" id="3.30.565.10">
    <property type="entry name" value="Histidine kinase-like ATPase, C-terminal domain"/>
    <property type="match status" value="1"/>
</dbReference>
<sequence>MASPVVDTEYLKEIDKACRDIRALIALKNCAPIILSLAWHDAGSYDVSTKTGGPNRSIRNEEEYTHGANNSLKIALDFCEGVKAKHPKITYADHCPSCLWNTCLREFNRLAIECSRKLDKRCPISQRACGGALRDHLGEWVFGFSKSIGRCSVLDTELWGIYEEIVHELYLENLMKLSQQIASRPVTILILLALLVLLPPCIVITWWNKTTRQISDNVNLNTRNLHSGFLSQIDTIAKSIPPLNSSAISLAKLLSSSFNQTSEISFNDIETKVAPTLFLAFSTIPYLSQISYVGSEGLFFSYYFDGNQALSTYANSSFSSNPKQHVWYIQPVDNHTGKLYGEADGSPRFNAASTSWFQAALRNSWGYSSVENGWSNGVGTLFLTSVGMLGRGVVSLGVSVKRLTDLFSGLDLYGGSLSLTTMDGKLLVNGIQNTKFISVNSSIFLQLMNPNGSQNVSCSTPESYILYIGEKVYTVSCSTVEISGLKSVYALASPRKGSASLVHRKINHSHIALVATIVLLVIALVFFVTSMGNTAQREVCLHDKLIKQMEATQQAERKSMNKSLALVGASHDIRASLAGINGFIDLCLVNAAPGSDFDSYLKQMSHCAHDLLGLLNSILDTSKIEAGMMNLVEQEFNLAELVEHVVDLYHPVGMIKGVDVVLDPCDGSIIKLTQVKGDRGKLMQILSNVLSNAVKFTDEGHVCLRAWVRKPDFETELLCSSRNNFHKYLSRLFNDRNETNGDVKAIGAVMQNPDSVEIVFKVDDTGKGIPKEKQKSVFENYVQVKETAAGQVGTGLGLGIVQSLVRLMGGEIGIVDKEIGEKGTCFRFNVFLTCEISSSSNKETQGDAIRPPILSSATRTSSLKLAIRSPSPKSDGSQVVLFMQNDERRRVSQKFMQGLGISVSVVDQCNYLPSALKQIQLRLNSNNHSSRRLDMSHRSENSSFSSKDVPLSAMEGTDHKLSLNRRQDTPSFILLVVDVNAGPFSELWRIVAEFRRGLQSTCCKVVWLDKPTARMINPIRLDPGDEVLLQPFHGSRLHRVIKLLPEFGATSSLGVSGNQESSKHAYNKARLMRNSQHNGEIQEYVSSSDERYSKRGSSSPTLVRTQGRLGADVENCVNGNEAVELVCNGLKAQRNGPPYDYILMDCQMLPMNGYDATRRIRTEEEKYGIRVPIIALTAHTSGEEAVEAGMDAHLVKPLKSNELMEVIGKIQQKKSG</sequence>
<dbReference type="Pfam" id="PF00141">
    <property type="entry name" value="peroxidase"/>
    <property type="match status" value="1"/>
</dbReference>
<dbReference type="InterPro" id="IPR036890">
    <property type="entry name" value="HATPase_C_sf"/>
</dbReference>
<evidence type="ECO:0000313" key="11">
    <source>
        <dbReference type="Proteomes" id="UP000436088"/>
    </source>
</evidence>
<dbReference type="PANTHER" id="PTHR43719">
    <property type="entry name" value="TWO-COMPONENT HISTIDINE KINASE"/>
    <property type="match status" value="1"/>
</dbReference>
<keyword evidence="11" id="KW-1185">Reference proteome</keyword>
<evidence type="ECO:0000313" key="10">
    <source>
        <dbReference type="EMBL" id="KAE8665398.1"/>
    </source>
</evidence>
<evidence type="ECO:0000256" key="4">
    <source>
        <dbReference type="PROSITE-ProRule" id="PRU00169"/>
    </source>
</evidence>
<dbReference type="SMART" id="SM00448">
    <property type="entry name" value="REC"/>
    <property type="match status" value="1"/>
</dbReference>
<feature type="region of interest" description="Disordered" evidence="6">
    <location>
        <begin position="1084"/>
        <end position="1104"/>
    </location>
</feature>